<comment type="caution">
    <text evidence="5">The sequence shown here is derived from an EMBL/GenBank/DDBJ whole genome shotgun (WGS) entry which is preliminary data.</text>
</comment>
<feature type="region of interest" description="Disordered" evidence="2">
    <location>
        <begin position="24"/>
        <end position="398"/>
    </location>
</feature>
<dbReference type="Pfam" id="PF00691">
    <property type="entry name" value="OmpA"/>
    <property type="match status" value="1"/>
</dbReference>
<gene>
    <name evidence="5" type="ORF">C7476_106303</name>
</gene>
<feature type="compositionally biased region" description="Low complexity" evidence="2">
    <location>
        <begin position="275"/>
        <end position="290"/>
    </location>
</feature>
<dbReference type="GO" id="GO:0016020">
    <property type="term" value="C:membrane"/>
    <property type="evidence" value="ECO:0007669"/>
    <property type="project" value="UniProtKB-UniRule"/>
</dbReference>
<feature type="compositionally biased region" description="Basic and acidic residues" evidence="2">
    <location>
        <begin position="138"/>
        <end position="265"/>
    </location>
</feature>
<proteinExistence type="predicted"/>
<feature type="domain" description="OmpA-like" evidence="4">
    <location>
        <begin position="553"/>
        <end position="678"/>
    </location>
</feature>
<dbReference type="InterPro" id="IPR006665">
    <property type="entry name" value="OmpA-like"/>
</dbReference>
<keyword evidence="6" id="KW-1185">Reference proteome</keyword>
<evidence type="ECO:0000256" key="3">
    <source>
        <dbReference type="SAM" id="SignalP"/>
    </source>
</evidence>
<accession>A0A368YUM0</accession>
<evidence type="ECO:0000256" key="2">
    <source>
        <dbReference type="SAM" id="MobiDB-lite"/>
    </source>
</evidence>
<feature type="chain" id="PRO_5016942618" evidence="3">
    <location>
        <begin position="25"/>
        <end position="680"/>
    </location>
</feature>
<evidence type="ECO:0000313" key="6">
    <source>
        <dbReference type="Proteomes" id="UP000253324"/>
    </source>
</evidence>
<feature type="compositionally biased region" description="Low complexity" evidence="2">
    <location>
        <begin position="46"/>
        <end position="57"/>
    </location>
</feature>
<feature type="compositionally biased region" description="Low complexity" evidence="2">
    <location>
        <begin position="344"/>
        <end position="361"/>
    </location>
</feature>
<dbReference type="PANTHER" id="PTHR30329:SF21">
    <property type="entry name" value="LIPOPROTEIN YIAD-RELATED"/>
    <property type="match status" value="1"/>
</dbReference>
<dbReference type="OrthoDB" id="9792021at2"/>
<evidence type="ECO:0000259" key="4">
    <source>
        <dbReference type="PROSITE" id="PS51123"/>
    </source>
</evidence>
<dbReference type="InterPro" id="IPR050330">
    <property type="entry name" value="Bact_OuterMem_StrucFunc"/>
</dbReference>
<dbReference type="InterPro" id="IPR036737">
    <property type="entry name" value="OmpA-like_sf"/>
</dbReference>
<dbReference type="AlphaFoldDB" id="A0A368YUM0"/>
<dbReference type="Gene3D" id="3.30.1330.60">
    <property type="entry name" value="OmpA-like domain"/>
    <property type="match status" value="1"/>
</dbReference>
<keyword evidence="1" id="KW-0472">Membrane</keyword>
<dbReference type="EMBL" id="QPJM01000006">
    <property type="protein sequence ID" value="RCW83268.1"/>
    <property type="molecule type" value="Genomic_DNA"/>
</dbReference>
<dbReference type="Proteomes" id="UP000253324">
    <property type="component" value="Unassembled WGS sequence"/>
</dbReference>
<keyword evidence="3" id="KW-0732">Signal</keyword>
<reference evidence="5 6" key="1">
    <citation type="submission" date="2018-07" db="EMBL/GenBank/DDBJ databases">
        <title>Genomic Encyclopedia of Type Strains, Phase III (KMG-III): the genomes of soil and plant-associated and newly described type strains.</title>
        <authorList>
            <person name="Whitman W."/>
        </authorList>
    </citation>
    <scope>NUCLEOTIDE SEQUENCE [LARGE SCALE GENOMIC DNA]</scope>
    <source>
        <strain evidence="5 6">31-25a</strain>
    </source>
</reference>
<dbReference type="PROSITE" id="PS51123">
    <property type="entry name" value="OMPA_2"/>
    <property type="match status" value="1"/>
</dbReference>
<dbReference type="CDD" id="cd07185">
    <property type="entry name" value="OmpA_C-like"/>
    <property type="match status" value="1"/>
</dbReference>
<sequence length="680" mass="74369">MNMKRTALFFASTAILFSSPAAMADQPPINRPFISSNSNVPAQMLAQAEETAPQAEQPVEELKKHKGGRQAEEAKKRASEETDAAAKEQQKAEEQAKRQADQAARASEKESEQKAEEAKRAANAEADKAAKQQNAIEEEAKQKAAQEAKSAKAAEKEAAQEAEKARQATEAESNKAAKQQKAVEEEARKKAAADSDAAKAAEKQTAKEAEKVKKATEQEADKAAEAQKAAEEEARKKTDSAQKAADKQTDKAAETAKKATDKAAKETPAAPAPDAPATAEQPSQAAPAEPTTKEAKPVDPATGKAAQQEASPLPENAAPALDSAKRAPAGETPDKPKQGQAAEAPADQKPVAQQPAVAAPKNDADVQQELAPVKIEPVLTEKGTRTKDRRPDERPGDVQVVKKFGDRTVVNIDNNVYVESSDRPRMSRDSKDVYYEDLPRNRTRETIVRDNGVQIVTIRNRYGDVIRRSRVMPDGHEVVLTYTPDYDREERLEWRDPGDDLPPLALNIPVRDYILDAEEAPQEEVYEFFEQPPVERVERIYSIDEVKRSARIRDKVRRVDLDTITFQFGSADVGEDQISHIESVAKAMAQILKKNPAETFLIEGHTDAVGSDQANLVLSDRRAESVAQALTNVFDIPPENMATQGYGEQYLKIKADGPEQENRRVAIRRITPLVAPVASN</sequence>
<evidence type="ECO:0000256" key="1">
    <source>
        <dbReference type="PROSITE-ProRule" id="PRU00473"/>
    </source>
</evidence>
<evidence type="ECO:0000313" key="5">
    <source>
        <dbReference type="EMBL" id="RCW83268.1"/>
    </source>
</evidence>
<feature type="compositionally biased region" description="Basic and acidic residues" evidence="2">
    <location>
        <begin position="69"/>
        <end position="130"/>
    </location>
</feature>
<organism evidence="5 6">
    <name type="scientific">Phyllobacterium bourgognense</name>
    <dbReference type="NCBI Taxonomy" id="314236"/>
    <lineage>
        <taxon>Bacteria</taxon>
        <taxon>Pseudomonadati</taxon>
        <taxon>Pseudomonadota</taxon>
        <taxon>Alphaproteobacteria</taxon>
        <taxon>Hyphomicrobiales</taxon>
        <taxon>Phyllobacteriaceae</taxon>
        <taxon>Phyllobacterium</taxon>
    </lineage>
</organism>
<dbReference type="SUPFAM" id="SSF103088">
    <property type="entry name" value="OmpA-like"/>
    <property type="match status" value="1"/>
</dbReference>
<feature type="compositionally biased region" description="Basic and acidic residues" evidence="2">
    <location>
        <begin position="382"/>
        <end position="396"/>
    </location>
</feature>
<feature type="signal peptide" evidence="3">
    <location>
        <begin position="1"/>
        <end position="24"/>
    </location>
</feature>
<dbReference type="PANTHER" id="PTHR30329">
    <property type="entry name" value="STATOR ELEMENT OF FLAGELLAR MOTOR COMPLEX"/>
    <property type="match status" value="1"/>
</dbReference>
<name>A0A368YUM0_9HYPH</name>
<protein>
    <submittedName>
        <fullName evidence="5">Outer membrane protein OmpA-like peptidoglycan-associated protein</fullName>
    </submittedName>
</protein>